<evidence type="ECO:0008006" key="2">
    <source>
        <dbReference type="Google" id="ProtNLM"/>
    </source>
</evidence>
<dbReference type="Pfam" id="PF05100">
    <property type="entry name" value="Phage_tail_L"/>
    <property type="match status" value="1"/>
</dbReference>
<comment type="caution">
    <text evidence="1">The sequence shown here is derived from an EMBL/GenBank/DDBJ whole genome shotgun (WGS) entry which is preliminary data.</text>
</comment>
<dbReference type="EMBL" id="LAZR01002342">
    <property type="protein sequence ID" value="KKN31282.1"/>
    <property type="molecule type" value="Genomic_DNA"/>
</dbReference>
<sequence>MKTISSALIKQKNKLHTDKAWAHLFLIQVTSTEALYLTNHSEQIAYNSHLYKPFPVSVGDITEDSKGNLSSIPLTVSNINRMMMAYMETNDALLGNEVKMYLVNKVDTSVVINLGTYEILEASADHNVASFVLGHYNFFALNFPRNRFIRSRCRWVYKSTQCMYDAAIAACDKTIEGTNGCDKHNDGTLGTAQKERFGGFPGIPAGHLRLN</sequence>
<protein>
    <recommendedName>
        <fullName evidence="2">Bacteriophage phiJL001 Gp84 N-terminal domain-containing protein</fullName>
    </recommendedName>
</protein>
<dbReference type="GO" id="GO:0046718">
    <property type="term" value="P:symbiont entry into host cell"/>
    <property type="evidence" value="ECO:0007669"/>
    <property type="project" value="InterPro"/>
</dbReference>
<accession>A0A0F9Q2U5</accession>
<proteinExistence type="predicted"/>
<dbReference type="GO" id="GO:0051536">
    <property type="term" value="F:iron-sulfur cluster binding"/>
    <property type="evidence" value="ECO:0007669"/>
    <property type="project" value="InterPro"/>
</dbReference>
<dbReference type="GO" id="GO:0030430">
    <property type="term" value="C:host cell cytoplasm"/>
    <property type="evidence" value="ECO:0007669"/>
    <property type="project" value="InterPro"/>
</dbReference>
<name>A0A0F9Q2U5_9ZZZZ</name>
<reference evidence="1" key="1">
    <citation type="journal article" date="2015" name="Nature">
        <title>Complex archaea that bridge the gap between prokaryotes and eukaryotes.</title>
        <authorList>
            <person name="Spang A."/>
            <person name="Saw J.H."/>
            <person name="Jorgensen S.L."/>
            <person name="Zaremba-Niedzwiedzka K."/>
            <person name="Martijn J."/>
            <person name="Lind A.E."/>
            <person name="van Eijk R."/>
            <person name="Schleper C."/>
            <person name="Guy L."/>
            <person name="Ettema T.J."/>
        </authorList>
    </citation>
    <scope>NUCLEOTIDE SEQUENCE</scope>
</reference>
<dbReference type="AlphaFoldDB" id="A0A0F9Q2U5"/>
<evidence type="ECO:0000313" key="1">
    <source>
        <dbReference type="EMBL" id="KKN31282.1"/>
    </source>
</evidence>
<dbReference type="InterPro" id="IPR006487">
    <property type="entry name" value="Phage_lambda_L"/>
</dbReference>
<gene>
    <name evidence="1" type="ORF">LCGC14_0825470</name>
</gene>
<organism evidence="1">
    <name type="scientific">marine sediment metagenome</name>
    <dbReference type="NCBI Taxonomy" id="412755"/>
    <lineage>
        <taxon>unclassified sequences</taxon>
        <taxon>metagenomes</taxon>
        <taxon>ecological metagenomes</taxon>
    </lineage>
</organism>